<comment type="caution">
    <text evidence="2">The sequence shown here is derived from an EMBL/GenBank/DDBJ whole genome shotgun (WGS) entry which is preliminary data.</text>
</comment>
<proteinExistence type="predicted"/>
<dbReference type="AlphaFoldDB" id="A0A4C2A0S7"/>
<organism evidence="2 3">
    <name type="scientific">Eumeta variegata</name>
    <name type="common">Bagworm moth</name>
    <name type="synonym">Eumeta japonica</name>
    <dbReference type="NCBI Taxonomy" id="151549"/>
    <lineage>
        <taxon>Eukaryota</taxon>
        <taxon>Metazoa</taxon>
        <taxon>Ecdysozoa</taxon>
        <taxon>Arthropoda</taxon>
        <taxon>Hexapoda</taxon>
        <taxon>Insecta</taxon>
        <taxon>Pterygota</taxon>
        <taxon>Neoptera</taxon>
        <taxon>Endopterygota</taxon>
        <taxon>Lepidoptera</taxon>
        <taxon>Glossata</taxon>
        <taxon>Ditrysia</taxon>
        <taxon>Tineoidea</taxon>
        <taxon>Psychidae</taxon>
        <taxon>Oiketicinae</taxon>
        <taxon>Eumeta</taxon>
    </lineage>
</organism>
<name>A0A4C2A0S7_EUMVA</name>
<dbReference type="Proteomes" id="UP000299102">
    <property type="component" value="Unassembled WGS sequence"/>
</dbReference>
<evidence type="ECO:0000256" key="1">
    <source>
        <dbReference type="SAM" id="MobiDB-lite"/>
    </source>
</evidence>
<dbReference type="EMBL" id="BGZK01002316">
    <property type="protein sequence ID" value="GBP92874.1"/>
    <property type="molecule type" value="Genomic_DNA"/>
</dbReference>
<reference evidence="2 3" key="1">
    <citation type="journal article" date="2019" name="Commun. Biol.">
        <title>The bagworm genome reveals a unique fibroin gene that provides high tensile strength.</title>
        <authorList>
            <person name="Kono N."/>
            <person name="Nakamura H."/>
            <person name="Ohtoshi R."/>
            <person name="Tomita M."/>
            <person name="Numata K."/>
            <person name="Arakawa K."/>
        </authorList>
    </citation>
    <scope>NUCLEOTIDE SEQUENCE [LARGE SCALE GENOMIC DNA]</scope>
</reference>
<accession>A0A4C2A0S7</accession>
<evidence type="ECO:0000313" key="3">
    <source>
        <dbReference type="Proteomes" id="UP000299102"/>
    </source>
</evidence>
<evidence type="ECO:0000313" key="2">
    <source>
        <dbReference type="EMBL" id="GBP92874.1"/>
    </source>
</evidence>
<gene>
    <name evidence="2" type="ORF">EVAR_54893_1</name>
</gene>
<keyword evidence="3" id="KW-1185">Reference proteome</keyword>
<sequence>MSQRRGAGSDPHWPRGKRRARKAAALAHSAVYERGPPQSVRLQPPTRKHSLLRVLKRSSGPPSARPSHSAKVFEIACTQCNTYRPTKAFGFSVKLQSLEILPPNPLLDFGVTQDTRVLPNTGHTVTYPFDFRRLRGKEGDYACAATPIQPMPPRGELLN</sequence>
<feature type="region of interest" description="Disordered" evidence="1">
    <location>
        <begin position="1"/>
        <end position="47"/>
    </location>
</feature>
<protein>
    <submittedName>
        <fullName evidence="2">Uncharacterized protein</fullName>
    </submittedName>
</protein>